<dbReference type="PANTHER" id="PTHR45663:SF11">
    <property type="entry name" value="GEO12009P1"/>
    <property type="match status" value="1"/>
</dbReference>
<dbReference type="Gene3D" id="3.40.30.10">
    <property type="entry name" value="Glutaredoxin"/>
    <property type="match status" value="1"/>
</dbReference>
<keyword evidence="3" id="KW-1185">Reference proteome</keyword>
<dbReference type="CDD" id="cd02947">
    <property type="entry name" value="TRX_family"/>
    <property type="match status" value="1"/>
</dbReference>
<feature type="domain" description="Thioredoxin" evidence="1">
    <location>
        <begin position="15"/>
        <end position="147"/>
    </location>
</feature>
<dbReference type="OrthoDB" id="2121326at2759"/>
<gene>
    <name evidence="2" type="ORF">D9758_000740</name>
</gene>
<accession>A0A8H5GZC5</accession>
<evidence type="ECO:0000259" key="1">
    <source>
        <dbReference type="PROSITE" id="PS51352"/>
    </source>
</evidence>
<dbReference type="EMBL" id="JAACJM010000003">
    <property type="protein sequence ID" value="KAF5373812.1"/>
    <property type="molecule type" value="Genomic_DNA"/>
</dbReference>
<comment type="caution">
    <text evidence="2">The sequence shown here is derived from an EMBL/GenBank/DDBJ whole genome shotgun (WGS) entry which is preliminary data.</text>
</comment>
<dbReference type="SUPFAM" id="SSF52833">
    <property type="entry name" value="Thioredoxin-like"/>
    <property type="match status" value="1"/>
</dbReference>
<dbReference type="GO" id="GO:0015035">
    <property type="term" value="F:protein-disulfide reductase activity"/>
    <property type="evidence" value="ECO:0007669"/>
    <property type="project" value="TreeGrafter"/>
</dbReference>
<sequence>MLSVTAALRSARSQSAVIRSVRAFHASQLTREHYPNANIGTFQRVTSSADSEGRLVLVDFYADWCKPCHMLSPILEDISKDPDVKSGSGRPIDVVTVNTESDEGFQLGQRYKVRALPTVIAFRDGKDVMQFVGALPATGVRDFLQKV</sequence>
<dbReference type="AlphaFoldDB" id="A0A8H5GZC5"/>
<organism evidence="2 3">
    <name type="scientific">Tetrapyrgos nigripes</name>
    <dbReference type="NCBI Taxonomy" id="182062"/>
    <lineage>
        <taxon>Eukaryota</taxon>
        <taxon>Fungi</taxon>
        <taxon>Dikarya</taxon>
        <taxon>Basidiomycota</taxon>
        <taxon>Agaricomycotina</taxon>
        <taxon>Agaricomycetes</taxon>
        <taxon>Agaricomycetidae</taxon>
        <taxon>Agaricales</taxon>
        <taxon>Marasmiineae</taxon>
        <taxon>Marasmiaceae</taxon>
        <taxon>Tetrapyrgos</taxon>
    </lineage>
</organism>
<dbReference type="GO" id="GO:0005737">
    <property type="term" value="C:cytoplasm"/>
    <property type="evidence" value="ECO:0007669"/>
    <property type="project" value="TreeGrafter"/>
</dbReference>
<proteinExistence type="predicted"/>
<dbReference type="Proteomes" id="UP000559256">
    <property type="component" value="Unassembled WGS sequence"/>
</dbReference>
<dbReference type="InterPro" id="IPR013766">
    <property type="entry name" value="Thioredoxin_domain"/>
</dbReference>
<evidence type="ECO:0000313" key="3">
    <source>
        <dbReference type="Proteomes" id="UP000559256"/>
    </source>
</evidence>
<evidence type="ECO:0000313" key="2">
    <source>
        <dbReference type="EMBL" id="KAF5373812.1"/>
    </source>
</evidence>
<dbReference type="PROSITE" id="PS51352">
    <property type="entry name" value="THIOREDOXIN_2"/>
    <property type="match status" value="1"/>
</dbReference>
<protein>
    <recommendedName>
        <fullName evidence="1">Thioredoxin domain-containing protein</fullName>
    </recommendedName>
</protein>
<name>A0A8H5GZC5_9AGAR</name>
<dbReference type="PANTHER" id="PTHR45663">
    <property type="entry name" value="GEO12009P1"/>
    <property type="match status" value="1"/>
</dbReference>
<reference evidence="2 3" key="1">
    <citation type="journal article" date="2020" name="ISME J.">
        <title>Uncovering the hidden diversity of litter-decomposition mechanisms in mushroom-forming fungi.</title>
        <authorList>
            <person name="Floudas D."/>
            <person name="Bentzer J."/>
            <person name="Ahren D."/>
            <person name="Johansson T."/>
            <person name="Persson P."/>
            <person name="Tunlid A."/>
        </authorList>
    </citation>
    <scope>NUCLEOTIDE SEQUENCE [LARGE SCALE GENOMIC DNA]</scope>
    <source>
        <strain evidence="2 3">CBS 291.85</strain>
    </source>
</reference>
<dbReference type="PRINTS" id="PR00421">
    <property type="entry name" value="THIOREDOXIN"/>
</dbReference>
<dbReference type="InterPro" id="IPR036249">
    <property type="entry name" value="Thioredoxin-like_sf"/>
</dbReference>
<dbReference type="Pfam" id="PF00085">
    <property type="entry name" value="Thioredoxin"/>
    <property type="match status" value="1"/>
</dbReference>